<dbReference type="InterPro" id="IPR002477">
    <property type="entry name" value="Peptidoglycan-bd-like"/>
</dbReference>
<reference evidence="3 4" key="1">
    <citation type="submission" date="2017-04" db="EMBL/GenBank/DDBJ databases">
        <title>The complete genome sequence of Streptomyces albolongus YIM 101047, the producer of novel bafilomycins and novel odoriferous sesquiterpenoids.</title>
        <authorList>
            <person name="Yin M."/>
            <person name="Jiang Y."/>
        </authorList>
    </citation>
    <scope>NUCLEOTIDE SEQUENCE [LARGE SCALE GENOMIC DNA]</scope>
    <source>
        <strain evidence="3 4">YIM 101047</strain>
    </source>
</reference>
<gene>
    <name evidence="3" type="ORF">B7C62_27600</name>
</gene>
<feature type="domain" description="Peptidoglycan binding-like" evidence="2">
    <location>
        <begin position="63"/>
        <end position="119"/>
    </location>
</feature>
<organism evidence="3 4">
    <name type="scientific">Kitasatospora albolonga</name>
    <dbReference type="NCBI Taxonomy" id="68173"/>
    <lineage>
        <taxon>Bacteria</taxon>
        <taxon>Bacillati</taxon>
        <taxon>Actinomycetota</taxon>
        <taxon>Actinomycetes</taxon>
        <taxon>Kitasatosporales</taxon>
        <taxon>Streptomycetaceae</taxon>
        <taxon>Kitasatospora</taxon>
    </lineage>
</organism>
<dbReference type="SUPFAM" id="SSF47090">
    <property type="entry name" value="PGBD-like"/>
    <property type="match status" value="1"/>
</dbReference>
<keyword evidence="1" id="KW-0732">Signal</keyword>
<dbReference type="InterPro" id="IPR036366">
    <property type="entry name" value="PGBDSf"/>
</dbReference>
<proteinExistence type="predicted"/>
<dbReference type="EMBL" id="CP020563">
    <property type="protein sequence ID" value="ARF75603.1"/>
    <property type="molecule type" value="Genomic_DNA"/>
</dbReference>
<evidence type="ECO:0000313" key="3">
    <source>
        <dbReference type="EMBL" id="ARF75603.1"/>
    </source>
</evidence>
<dbReference type="KEGG" id="kab:B7C62_27600"/>
<feature type="chain" id="PRO_5044892429" description="Peptidoglycan binding-like domain-containing protein" evidence="1">
    <location>
        <begin position="29"/>
        <end position="123"/>
    </location>
</feature>
<accession>A0ABC8C0F1</accession>
<keyword evidence="4" id="KW-1185">Reference proteome</keyword>
<dbReference type="AlphaFoldDB" id="A0ABC8C0F1"/>
<evidence type="ECO:0000259" key="2">
    <source>
        <dbReference type="Pfam" id="PF01471"/>
    </source>
</evidence>
<dbReference type="InterPro" id="IPR036365">
    <property type="entry name" value="PGBD-like_sf"/>
</dbReference>
<evidence type="ECO:0000256" key="1">
    <source>
        <dbReference type="SAM" id="SignalP"/>
    </source>
</evidence>
<dbReference type="Gene3D" id="1.10.101.10">
    <property type="entry name" value="PGBD-like superfamily/PGBD"/>
    <property type="match status" value="1"/>
</dbReference>
<protein>
    <recommendedName>
        <fullName evidence="2">Peptidoglycan binding-like domain-containing protein</fullName>
    </recommendedName>
</protein>
<dbReference type="Pfam" id="PF01471">
    <property type="entry name" value="PG_binding_1"/>
    <property type="match status" value="1"/>
</dbReference>
<dbReference type="RefSeq" id="WP_084750026.1">
    <property type="nucleotide sequence ID" value="NZ_CP020563.1"/>
</dbReference>
<dbReference type="Proteomes" id="UP000192251">
    <property type="component" value="Chromosome"/>
</dbReference>
<feature type="signal peptide" evidence="1">
    <location>
        <begin position="1"/>
        <end position="28"/>
    </location>
</feature>
<evidence type="ECO:0000313" key="4">
    <source>
        <dbReference type="Proteomes" id="UP000192251"/>
    </source>
</evidence>
<name>A0ABC8C0F1_9ACTN</name>
<sequence length="123" mass="12794">MLTKKLAAGLSTAALMGVGLFGAPAATAAPAAAGGQVGVMTVKGCVYAGTHPVVKSGDNNRHVKHAQCLLKKVYGYNVDMDGSFGPKTKSAVIKAQKRCYPKSPSDWDGIVGFKTWSCLHTKV</sequence>